<protein>
    <submittedName>
        <fullName evidence="4">DNA-invertase hin</fullName>
    </submittedName>
</protein>
<keyword evidence="5" id="KW-1185">Reference proteome</keyword>
<dbReference type="PANTHER" id="PTHR30461:SF23">
    <property type="entry name" value="DNA RECOMBINASE-RELATED"/>
    <property type="match status" value="1"/>
</dbReference>
<feature type="coiled-coil region" evidence="1">
    <location>
        <begin position="382"/>
        <end position="431"/>
    </location>
</feature>
<dbReference type="Gene3D" id="3.90.1750.20">
    <property type="entry name" value="Putative Large Serine Recombinase, Chain B, Domain 2"/>
    <property type="match status" value="1"/>
</dbReference>
<gene>
    <name evidence="4" type="primary">hin_2</name>
    <name evidence="4" type="ORF">ETAA8_39950</name>
</gene>
<dbReference type="AlphaFoldDB" id="A0A517YF90"/>
<dbReference type="PROSITE" id="PS51736">
    <property type="entry name" value="RECOMBINASES_3"/>
    <property type="match status" value="1"/>
</dbReference>
<evidence type="ECO:0000259" key="3">
    <source>
        <dbReference type="PROSITE" id="PS51737"/>
    </source>
</evidence>
<dbReference type="EMBL" id="CP036274">
    <property type="protein sequence ID" value="QDU28889.1"/>
    <property type="molecule type" value="Genomic_DNA"/>
</dbReference>
<dbReference type="Pfam" id="PF00239">
    <property type="entry name" value="Resolvase"/>
    <property type="match status" value="1"/>
</dbReference>
<dbReference type="Pfam" id="PF13408">
    <property type="entry name" value="Zn_ribbon_recom"/>
    <property type="match status" value="1"/>
</dbReference>
<dbReference type="InterPro" id="IPR038109">
    <property type="entry name" value="DNA_bind_recomb_sf"/>
</dbReference>
<organism evidence="4 5">
    <name type="scientific">Anatilimnocola aggregata</name>
    <dbReference type="NCBI Taxonomy" id="2528021"/>
    <lineage>
        <taxon>Bacteria</taxon>
        <taxon>Pseudomonadati</taxon>
        <taxon>Planctomycetota</taxon>
        <taxon>Planctomycetia</taxon>
        <taxon>Pirellulales</taxon>
        <taxon>Pirellulaceae</taxon>
        <taxon>Anatilimnocola</taxon>
    </lineage>
</organism>
<dbReference type="KEGG" id="aagg:ETAA8_39950"/>
<dbReference type="CDD" id="cd03768">
    <property type="entry name" value="SR_ResInv"/>
    <property type="match status" value="1"/>
</dbReference>
<sequence>MKKTNKPTVVRCAVYTRKSTEEGLDQDFNSLDAQRDSGEAFIKSQQHEGWMLVPDRYNDGGFTGGNMDRPALKRLMADIEAGKIDCVIVYKVDRLSRSLLDFARMMEVFDKKKVAFVSVTQQFNTASSMGRLVLNVLLSFAQFEREMISERTRDKIAAARRKGKWVGGMPLLGFNVEHSRLVVNEPEAEQVREIFGLYAENQAMTKTARQLNERGWRTKKWKTKTGRIIGGHLFTKGRLWQMLTNPAYIGKVKYKDEVHPGEHKAIVDEGLFLRVQAALTRNKDNGGAGNRNRHGALLRGLLRCGCCDAPMHHVFTQKGTKRYRYYVCAKAQRDGWDTCAAPSLPAGEIEGFVVEQLKALADSPELLDATLKAAKLAQATEEKRLQDEVRSLNRKHVSAEQVMRRAEGDSLTVANEKVAEIRCSIERTESELSVVSARKVNASQIRDALADFTRLWGTLSTREQARVMELLVETVSHDGRDGNLSISFSTVTEDAMA</sequence>
<reference evidence="4 5" key="1">
    <citation type="submission" date="2019-02" db="EMBL/GenBank/DDBJ databases">
        <title>Deep-cultivation of Planctomycetes and their phenomic and genomic characterization uncovers novel biology.</title>
        <authorList>
            <person name="Wiegand S."/>
            <person name="Jogler M."/>
            <person name="Boedeker C."/>
            <person name="Pinto D."/>
            <person name="Vollmers J."/>
            <person name="Rivas-Marin E."/>
            <person name="Kohn T."/>
            <person name="Peeters S.H."/>
            <person name="Heuer A."/>
            <person name="Rast P."/>
            <person name="Oberbeckmann S."/>
            <person name="Bunk B."/>
            <person name="Jeske O."/>
            <person name="Meyerdierks A."/>
            <person name="Storesund J.E."/>
            <person name="Kallscheuer N."/>
            <person name="Luecker S."/>
            <person name="Lage O.M."/>
            <person name="Pohl T."/>
            <person name="Merkel B.J."/>
            <person name="Hornburger P."/>
            <person name="Mueller R.-W."/>
            <person name="Bruemmer F."/>
            <person name="Labrenz M."/>
            <person name="Spormann A.M."/>
            <person name="Op den Camp H."/>
            <person name="Overmann J."/>
            <person name="Amann R."/>
            <person name="Jetten M.S.M."/>
            <person name="Mascher T."/>
            <person name="Medema M.H."/>
            <person name="Devos D.P."/>
            <person name="Kaster A.-K."/>
            <person name="Ovreas L."/>
            <person name="Rohde M."/>
            <person name="Galperin M.Y."/>
            <person name="Jogler C."/>
        </authorList>
    </citation>
    <scope>NUCLEOTIDE SEQUENCE [LARGE SCALE GENOMIC DNA]</scope>
    <source>
        <strain evidence="4 5">ETA_A8</strain>
    </source>
</reference>
<dbReference type="InterPro" id="IPR025827">
    <property type="entry name" value="Zn_ribbon_recom_dom"/>
</dbReference>
<accession>A0A517YF90</accession>
<dbReference type="Gene3D" id="3.40.50.1390">
    <property type="entry name" value="Resolvase, N-terminal catalytic domain"/>
    <property type="match status" value="1"/>
</dbReference>
<evidence type="ECO:0000313" key="5">
    <source>
        <dbReference type="Proteomes" id="UP000315017"/>
    </source>
</evidence>
<dbReference type="InterPro" id="IPR036162">
    <property type="entry name" value="Resolvase-like_N_sf"/>
</dbReference>
<dbReference type="GO" id="GO:0003677">
    <property type="term" value="F:DNA binding"/>
    <property type="evidence" value="ECO:0007669"/>
    <property type="project" value="InterPro"/>
</dbReference>
<feature type="domain" description="Resolvase/invertase-type recombinase catalytic" evidence="2">
    <location>
        <begin position="11"/>
        <end position="163"/>
    </location>
</feature>
<evidence type="ECO:0000256" key="1">
    <source>
        <dbReference type="SAM" id="Coils"/>
    </source>
</evidence>
<dbReference type="InterPro" id="IPR050639">
    <property type="entry name" value="SSR_resolvase"/>
</dbReference>
<dbReference type="RefSeq" id="WP_145091904.1">
    <property type="nucleotide sequence ID" value="NZ_CP036274.1"/>
</dbReference>
<dbReference type="PANTHER" id="PTHR30461">
    <property type="entry name" value="DNA-INVERTASE FROM LAMBDOID PROPHAGE"/>
    <property type="match status" value="1"/>
</dbReference>
<evidence type="ECO:0000259" key="2">
    <source>
        <dbReference type="PROSITE" id="PS51736"/>
    </source>
</evidence>
<dbReference type="Pfam" id="PF07508">
    <property type="entry name" value="Recombinase"/>
    <property type="match status" value="1"/>
</dbReference>
<dbReference type="OrthoDB" id="266184at2"/>
<evidence type="ECO:0000313" key="4">
    <source>
        <dbReference type="EMBL" id="QDU28889.1"/>
    </source>
</evidence>
<dbReference type="Proteomes" id="UP000315017">
    <property type="component" value="Chromosome"/>
</dbReference>
<dbReference type="InterPro" id="IPR006119">
    <property type="entry name" value="Resolv_N"/>
</dbReference>
<feature type="domain" description="Recombinase" evidence="3">
    <location>
        <begin position="171"/>
        <end position="285"/>
    </location>
</feature>
<keyword evidence="1" id="KW-0175">Coiled coil</keyword>
<dbReference type="InterPro" id="IPR011109">
    <property type="entry name" value="DNA_bind_recombinase_dom"/>
</dbReference>
<dbReference type="PROSITE" id="PS51737">
    <property type="entry name" value="RECOMBINASE_DNA_BIND"/>
    <property type="match status" value="1"/>
</dbReference>
<dbReference type="SMART" id="SM00857">
    <property type="entry name" value="Resolvase"/>
    <property type="match status" value="1"/>
</dbReference>
<dbReference type="SUPFAM" id="SSF53041">
    <property type="entry name" value="Resolvase-like"/>
    <property type="match status" value="1"/>
</dbReference>
<dbReference type="GO" id="GO:0000150">
    <property type="term" value="F:DNA strand exchange activity"/>
    <property type="evidence" value="ECO:0007669"/>
    <property type="project" value="InterPro"/>
</dbReference>
<proteinExistence type="predicted"/>
<name>A0A517YF90_9BACT</name>